<dbReference type="KEGG" id="upa:UPA3_0207"/>
<dbReference type="InterPro" id="IPR026022">
    <property type="entry name" value="PhoU_dom"/>
</dbReference>
<dbReference type="GO" id="GO:0030643">
    <property type="term" value="P:intracellular phosphate ion homeostasis"/>
    <property type="evidence" value="ECO:0007669"/>
    <property type="project" value="InterPro"/>
</dbReference>
<reference evidence="2 3" key="1">
    <citation type="submission" date="2008-02" db="EMBL/GenBank/DDBJ databases">
        <title>Genome sequence of Ureaplasma parvum serovar 3.</title>
        <authorList>
            <person name="Methe B.A."/>
            <person name="Glass J."/>
            <person name="Waites K."/>
            <person name="Shrivastava S."/>
        </authorList>
    </citation>
    <scope>NUCLEOTIDE SEQUENCE [LARGE SCALE GENOMIC DNA]</scope>
    <source>
        <strain evidence="3">ATCC 27815 / 27 / NCTC 11736</strain>
    </source>
</reference>
<dbReference type="HOGENOM" id="CLU_107119_0_0_14"/>
<dbReference type="AlphaFoldDB" id="A0A2C9DYX9"/>
<evidence type="ECO:0000313" key="2">
    <source>
        <dbReference type="EMBL" id="ACA33165.1"/>
    </source>
</evidence>
<dbReference type="Proteomes" id="UP000002162">
    <property type="component" value="Chromosome"/>
</dbReference>
<dbReference type="Pfam" id="PF01895">
    <property type="entry name" value="PhoU"/>
    <property type="match status" value="1"/>
</dbReference>
<dbReference type="GO" id="GO:0045936">
    <property type="term" value="P:negative regulation of phosphate metabolic process"/>
    <property type="evidence" value="ECO:0007669"/>
    <property type="project" value="InterPro"/>
</dbReference>
<dbReference type="PANTHER" id="PTHR42930:SF3">
    <property type="entry name" value="PHOSPHATE-SPECIFIC TRANSPORT SYSTEM ACCESSORY PROTEIN PHOU"/>
    <property type="match status" value="1"/>
</dbReference>
<feature type="domain" description="PhoU" evidence="1">
    <location>
        <begin position="23"/>
        <end position="109"/>
    </location>
</feature>
<dbReference type="Gene3D" id="1.20.58.220">
    <property type="entry name" value="Phosphate transport system protein phou homolog 2, domain 2"/>
    <property type="match status" value="1"/>
</dbReference>
<evidence type="ECO:0000313" key="3">
    <source>
        <dbReference type="Proteomes" id="UP000002162"/>
    </source>
</evidence>
<protein>
    <submittedName>
        <fullName evidence="2">PhoU family</fullName>
    </submittedName>
</protein>
<dbReference type="PANTHER" id="PTHR42930">
    <property type="entry name" value="PHOSPHATE-SPECIFIC TRANSPORT SYSTEM ACCESSORY PROTEIN PHOU"/>
    <property type="match status" value="1"/>
</dbReference>
<accession>A0A2C9DYX9</accession>
<sequence length="218" mass="26096">MATNYFLMKESQCDLLNDFKNFFQMVIDNQKLICDLLKNDQSSYKETYEKACFLEKKVNTTYADMLEEIMWIIQRDQPRASYLRFFIAGINSIKDLERISDHSEIICEYFLETEFDEEQKNFFLTSFEISNQILSDLYDFFDKNEFSVNTIEHIKDLRSKSIMKINKNLIQSLHDQSKLLDENSNYIKLILMYRHIERNIEHGINIVQNFGNVHITSR</sequence>
<dbReference type="GeneID" id="29672715"/>
<dbReference type="InterPro" id="IPR038078">
    <property type="entry name" value="PhoU-like_sf"/>
</dbReference>
<dbReference type="EMBL" id="CP000942">
    <property type="protein sequence ID" value="ACA33165.1"/>
    <property type="molecule type" value="Genomic_DNA"/>
</dbReference>
<organism evidence="2 3">
    <name type="scientific">Ureaplasma parvum serovar 3 (strain ATCC 27815 / 27 / NCTC 11736)</name>
    <dbReference type="NCBI Taxonomy" id="505682"/>
    <lineage>
        <taxon>Bacteria</taxon>
        <taxon>Bacillati</taxon>
        <taxon>Mycoplasmatota</taxon>
        <taxon>Mycoplasmoidales</taxon>
        <taxon>Mycoplasmoidaceae</taxon>
        <taxon>Ureaplasma</taxon>
    </lineage>
</organism>
<proteinExistence type="predicted"/>
<dbReference type="InterPro" id="IPR028366">
    <property type="entry name" value="PhoU"/>
</dbReference>
<name>A0A2C9DYX9_UREP2</name>
<dbReference type="RefSeq" id="WP_006688962.1">
    <property type="nucleotide sequence ID" value="NC_010503.1"/>
</dbReference>
<gene>
    <name evidence="2" type="ordered locus">UPA3_0207</name>
</gene>
<evidence type="ECO:0000259" key="1">
    <source>
        <dbReference type="Pfam" id="PF01895"/>
    </source>
</evidence>
<dbReference type="SUPFAM" id="SSF109755">
    <property type="entry name" value="PhoU-like"/>
    <property type="match status" value="1"/>
</dbReference>